<protein>
    <submittedName>
        <fullName evidence="3">Zincin</fullName>
    </submittedName>
</protein>
<evidence type="ECO:0000256" key="1">
    <source>
        <dbReference type="ARBA" id="ARBA00007357"/>
    </source>
</evidence>
<dbReference type="PRINTS" id="PR00786">
    <property type="entry name" value="NEPRILYSIN"/>
</dbReference>
<dbReference type="InterPro" id="IPR018497">
    <property type="entry name" value="Peptidase_M13_C"/>
</dbReference>
<dbReference type="OrthoDB" id="6475849at2759"/>
<gene>
    <name evidence="3" type="ORF">BCR32DRAFT_330626</name>
</gene>
<dbReference type="Proteomes" id="UP000193944">
    <property type="component" value="Unassembled WGS sequence"/>
</dbReference>
<dbReference type="PANTHER" id="PTHR11733">
    <property type="entry name" value="ZINC METALLOPROTEASE FAMILY M13 NEPRILYSIN-RELATED"/>
    <property type="match status" value="1"/>
</dbReference>
<name>A0A1Y1VSZ6_9FUNG</name>
<organism evidence="3 4">
    <name type="scientific">Anaeromyces robustus</name>
    <dbReference type="NCBI Taxonomy" id="1754192"/>
    <lineage>
        <taxon>Eukaryota</taxon>
        <taxon>Fungi</taxon>
        <taxon>Fungi incertae sedis</taxon>
        <taxon>Chytridiomycota</taxon>
        <taxon>Chytridiomycota incertae sedis</taxon>
        <taxon>Neocallimastigomycetes</taxon>
        <taxon>Neocallimastigales</taxon>
        <taxon>Neocallimastigaceae</taxon>
        <taxon>Anaeromyces</taxon>
    </lineage>
</organism>
<dbReference type="CDD" id="cd08662">
    <property type="entry name" value="M13"/>
    <property type="match status" value="1"/>
</dbReference>
<dbReference type="PANTHER" id="PTHR11733:SF167">
    <property type="entry name" value="FI17812P1-RELATED"/>
    <property type="match status" value="1"/>
</dbReference>
<dbReference type="InterPro" id="IPR024079">
    <property type="entry name" value="MetalloPept_cat_dom_sf"/>
</dbReference>
<comment type="similarity">
    <text evidence="1">Belongs to the peptidase M13 family.</text>
</comment>
<dbReference type="GO" id="GO:0004222">
    <property type="term" value="F:metalloendopeptidase activity"/>
    <property type="evidence" value="ECO:0007669"/>
    <property type="project" value="InterPro"/>
</dbReference>
<comment type="caution">
    <text evidence="3">The sequence shown here is derived from an EMBL/GenBank/DDBJ whole genome shotgun (WGS) entry which is preliminary data.</text>
</comment>
<dbReference type="EMBL" id="MCFG01000527">
    <property type="protein sequence ID" value="ORX64409.1"/>
    <property type="molecule type" value="Genomic_DNA"/>
</dbReference>
<keyword evidence="4" id="KW-1185">Reference proteome</keyword>
<dbReference type="GO" id="GO:0016485">
    <property type="term" value="P:protein processing"/>
    <property type="evidence" value="ECO:0007669"/>
    <property type="project" value="TreeGrafter"/>
</dbReference>
<reference evidence="3 4" key="1">
    <citation type="submission" date="2016-08" db="EMBL/GenBank/DDBJ databases">
        <title>A Parts List for Fungal Cellulosomes Revealed by Comparative Genomics.</title>
        <authorList>
            <consortium name="DOE Joint Genome Institute"/>
            <person name="Haitjema C.H."/>
            <person name="Gilmore S.P."/>
            <person name="Henske J.K."/>
            <person name="Solomon K.V."/>
            <person name="De Groot R."/>
            <person name="Kuo A."/>
            <person name="Mondo S.J."/>
            <person name="Salamov A.A."/>
            <person name="Labutti K."/>
            <person name="Zhao Z."/>
            <person name="Chiniquy J."/>
            <person name="Barry K."/>
            <person name="Brewer H.M."/>
            <person name="Purvine S.O."/>
            <person name="Wright A.T."/>
            <person name="Boxma B."/>
            <person name="Van Alen T."/>
            <person name="Hackstein J.H."/>
            <person name="Baker S.E."/>
            <person name="Grigoriev I.V."/>
            <person name="O'Malley M.A."/>
        </authorList>
    </citation>
    <scope>NUCLEOTIDE SEQUENCE [LARGE SCALE GENOMIC DNA]</scope>
    <source>
        <strain evidence="3 4">S4</strain>
    </source>
</reference>
<sequence>MINRIPQMKWLDDKTKEYAIKKVVKMTDNIGYPDYIMNPEKLSEDYEGFETTPNDYFTNMINFDSFSFGKNLKLFKQQYDNDRWHMTPQTINAYYYLLNNSMNFPAGIFQSPFYHSNDPDYLNYGSIGMVIGHELTHAFDNNGKNYDEDGKFSNWWSDSSLKKFEELSQCFINQYSKFYITDKYGRKYYVNGKNTLGENLADNGGLARAYEAWKISISKDPEHAVERNKALPGLSDYSYDQLFYISFGQGWCINATPEYVISKIENDVHSPAQFRVNGVVSNSEHFAKTFNCQKNAPMNPNNKCLIW</sequence>
<dbReference type="AlphaFoldDB" id="A0A1Y1VSZ6"/>
<dbReference type="PROSITE" id="PS51885">
    <property type="entry name" value="NEPRILYSIN"/>
    <property type="match status" value="1"/>
</dbReference>
<reference evidence="3 4" key="2">
    <citation type="submission" date="2016-08" db="EMBL/GenBank/DDBJ databases">
        <title>Pervasive Adenine N6-methylation of Active Genes in Fungi.</title>
        <authorList>
            <consortium name="DOE Joint Genome Institute"/>
            <person name="Mondo S.J."/>
            <person name="Dannebaum R.O."/>
            <person name="Kuo R.C."/>
            <person name="Labutti K."/>
            <person name="Haridas S."/>
            <person name="Kuo A."/>
            <person name="Salamov A."/>
            <person name="Ahrendt S.R."/>
            <person name="Lipzen A."/>
            <person name="Sullivan W."/>
            <person name="Andreopoulos W.B."/>
            <person name="Clum A."/>
            <person name="Lindquist E."/>
            <person name="Daum C."/>
            <person name="Ramamoorthy G.K."/>
            <person name="Gryganskyi A."/>
            <person name="Culley D."/>
            <person name="Magnuson J.K."/>
            <person name="James T.Y."/>
            <person name="O'Malley M.A."/>
            <person name="Stajich J.E."/>
            <person name="Spatafora J.W."/>
            <person name="Visel A."/>
            <person name="Grigoriev I.V."/>
        </authorList>
    </citation>
    <scope>NUCLEOTIDE SEQUENCE [LARGE SCALE GENOMIC DNA]</scope>
    <source>
        <strain evidence="3 4">S4</strain>
    </source>
</reference>
<dbReference type="InterPro" id="IPR042089">
    <property type="entry name" value="Peptidase_M13_dom_2"/>
</dbReference>
<dbReference type="Pfam" id="PF01431">
    <property type="entry name" value="Peptidase_M13"/>
    <property type="match status" value="1"/>
</dbReference>
<feature type="domain" description="Peptidase M13 C-terminal" evidence="2">
    <location>
        <begin position="92"/>
        <end position="304"/>
    </location>
</feature>
<evidence type="ECO:0000259" key="2">
    <source>
        <dbReference type="Pfam" id="PF01431"/>
    </source>
</evidence>
<dbReference type="GO" id="GO:0005886">
    <property type="term" value="C:plasma membrane"/>
    <property type="evidence" value="ECO:0007669"/>
    <property type="project" value="TreeGrafter"/>
</dbReference>
<evidence type="ECO:0000313" key="4">
    <source>
        <dbReference type="Proteomes" id="UP000193944"/>
    </source>
</evidence>
<dbReference type="InterPro" id="IPR000718">
    <property type="entry name" value="Peptidase_M13"/>
</dbReference>
<accession>A0A1Y1VSZ6</accession>
<proteinExistence type="inferred from homology"/>
<dbReference type="SUPFAM" id="SSF55486">
    <property type="entry name" value="Metalloproteases ('zincins'), catalytic domain"/>
    <property type="match status" value="1"/>
</dbReference>
<evidence type="ECO:0000313" key="3">
    <source>
        <dbReference type="EMBL" id="ORX64409.1"/>
    </source>
</evidence>
<dbReference type="Gene3D" id="1.10.1380.10">
    <property type="entry name" value="Neutral endopeptidase , domain2"/>
    <property type="match status" value="1"/>
</dbReference>
<dbReference type="Gene3D" id="3.40.390.10">
    <property type="entry name" value="Collagenase (Catalytic Domain)"/>
    <property type="match status" value="1"/>
</dbReference>